<comment type="caution">
    <text evidence="2">The sequence shown here is derived from an EMBL/GenBank/DDBJ whole genome shotgun (WGS) entry which is preliminary data.</text>
</comment>
<dbReference type="SMR" id="A0A314KYN6"/>
<evidence type="ECO:0000313" key="2">
    <source>
        <dbReference type="EMBL" id="OIT34352.1"/>
    </source>
</evidence>
<feature type="domain" description="Carboxypeptidase A inhibitor-like" evidence="1">
    <location>
        <begin position="50"/>
        <end position="75"/>
    </location>
</feature>
<name>A0A314KYN6_NICAT</name>
<dbReference type="Gramene" id="OIT34352">
    <property type="protein sequence ID" value="OIT34352"/>
    <property type="gene ID" value="A4A49_05975"/>
</dbReference>
<dbReference type="AlphaFoldDB" id="A0A314KYN6"/>
<organism evidence="2 3">
    <name type="scientific">Nicotiana attenuata</name>
    <name type="common">Coyote tobacco</name>
    <dbReference type="NCBI Taxonomy" id="49451"/>
    <lineage>
        <taxon>Eukaryota</taxon>
        <taxon>Viridiplantae</taxon>
        <taxon>Streptophyta</taxon>
        <taxon>Embryophyta</taxon>
        <taxon>Tracheophyta</taxon>
        <taxon>Spermatophyta</taxon>
        <taxon>Magnoliopsida</taxon>
        <taxon>eudicotyledons</taxon>
        <taxon>Gunneridae</taxon>
        <taxon>Pentapetalae</taxon>
        <taxon>asterids</taxon>
        <taxon>lamiids</taxon>
        <taxon>Solanales</taxon>
        <taxon>Solanaceae</taxon>
        <taxon>Nicotianoideae</taxon>
        <taxon>Nicotianeae</taxon>
        <taxon>Nicotiana</taxon>
    </lineage>
</organism>
<keyword evidence="3" id="KW-1185">Reference proteome</keyword>
<evidence type="ECO:0000313" key="3">
    <source>
        <dbReference type="Proteomes" id="UP000187609"/>
    </source>
</evidence>
<dbReference type="InterPro" id="IPR004231">
    <property type="entry name" value="COpept_A_inh-like"/>
</dbReference>
<dbReference type="Proteomes" id="UP000187609">
    <property type="component" value="Unassembled WGS sequence"/>
</dbReference>
<reference evidence="2" key="1">
    <citation type="submission" date="2016-11" db="EMBL/GenBank/DDBJ databases">
        <title>The genome of Nicotiana attenuata.</title>
        <authorList>
            <person name="Xu S."/>
            <person name="Brockmoeller T."/>
            <person name="Gaquerel E."/>
            <person name="Navarro A."/>
            <person name="Kuhl H."/>
            <person name="Gase K."/>
            <person name="Ling Z."/>
            <person name="Zhou W."/>
            <person name="Kreitzer C."/>
            <person name="Stanke M."/>
            <person name="Tang H."/>
            <person name="Lyons E."/>
            <person name="Pandey P."/>
            <person name="Pandey S.P."/>
            <person name="Timmermann B."/>
            <person name="Baldwin I.T."/>
        </authorList>
    </citation>
    <scope>NUCLEOTIDE SEQUENCE [LARGE SCALE GENOMIC DNA]</scope>
    <source>
        <strain evidence="2">UT</strain>
    </source>
</reference>
<evidence type="ECO:0000259" key="1">
    <source>
        <dbReference type="Pfam" id="PF02977"/>
    </source>
</evidence>
<proteinExistence type="predicted"/>
<accession>A0A314KYN6</accession>
<sequence>MARFKLSFVISILLMTITINMSQFFMRQVLAIEVDLELSGLKRRLLPQLNEWLTCDRNCGSHSDCSDGWFCRRCINAYPFIPTVCRGPFG</sequence>
<gene>
    <name evidence="2" type="ORF">A4A49_05975</name>
</gene>
<dbReference type="Pfam" id="PF02977">
    <property type="entry name" value="CarbpepA_inh"/>
    <property type="match status" value="1"/>
</dbReference>
<protein>
    <recommendedName>
        <fullName evidence="1">Carboxypeptidase A inhibitor-like domain-containing protein</fullName>
    </recommendedName>
</protein>
<dbReference type="EMBL" id="MJEQ01000724">
    <property type="protein sequence ID" value="OIT34352.1"/>
    <property type="molecule type" value="Genomic_DNA"/>
</dbReference>